<dbReference type="Proteomes" id="UP000054815">
    <property type="component" value="Unassembled WGS sequence"/>
</dbReference>
<dbReference type="AlphaFoldDB" id="A0A0V0XQ81"/>
<keyword evidence="1 3" id="KW-0853">WD repeat</keyword>
<dbReference type="PANTHER" id="PTHR44525:SF1">
    <property type="entry name" value="WD REPEAT-CONTAINING PROTEIN 27"/>
    <property type="match status" value="1"/>
</dbReference>
<dbReference type="PROSITE" id="PS50082">
    <property type="entry name" value="WD_REPEATS_2"/>
    <property type="match status" value="2"/>
</dbReference>
<dbReference type="PANTHER" id="PTHR44525">
    <property type="entry name" value="WD REPEAT-CONTAINING PROTEIN 27"/>
    <property type="match status" value="1"/>
</dbReference>
<name>A0A0V0XQ81_TRIPS</name>
<accession>A0A0V0XQ81</accession>
<protein>
    <submittedName>
        <fullName evidence="4">WD repeat-containing protein 5B</fullName>
    </submittedName>
</protein>
<evidence type="ECO:0000313" key="5">
    <source>
        <dbReference type="Proteomes" id="UP000054815"/>
    </source>
</evidence>
<evidence type="ECO:0000256" key="1">
    <source>
        <dbReference type="ARBA" id="ARBA00022574"/>
    </source>
</evidence>
<evidence type="ECO:0000256" key="3">
    <source>
        <dbReference type="PROSITE-ProRule" id="PRU00221"/>
    </source>
</evidence>
<dbReference type="InterPro" id="IPR015943">
    <property type="entry name" value="WD40/YVTN_repeat-like_dom_sf"/>
</dbReference>
<feature type="repeat" description="WD" evidence="3">
    <location>
        <begin position="23"/>
        <end position="66"/>
    </location>
</feature>
<reference evidence="4 5" key="1">
    <citation type="submission" date="2015-01" db="EMBL/GenBank/DDBJ databases">
        <title>Evolution of Trichinella species and genotypes.</title>
        <authorList>
            <person name="Korhonen P.K."/>
            <person name="Edoardo P."/>
            <person name="Giuseppe L.R."/>
            <person name="Gasser R.B."/>
        </authorList>
    </citation>
    <scope>NUCLEOTIDE SEQUENCE [LARGE SCALE GENOMIC DNA]</scope>
    <source>
        <strain evidence="4">ISS141</strain>
    </source>
</reference>
<evidence type="ECO:0000313" key="4">
    <source>
        <dbReference type="EMBL" id="KRX90069.1"/>
    </source>
</evidence>
<comment type="caution">
    <text evidence="4">The sequence shown here is derived from an EMBL/GenBank/DDBJ whole genome shotgun (WGS) entry which is preliminary data.</text>
</comment>
<evidence type="ECO:0000256" key="2">
    <source>
        <dbReference type="ARBA" id="ARBA00022737"/>
    </source>
</evidence>
<gene>
    <name evidence="4" type="primary">Wdr5b</name>
    <name evidence="4" type="ORF">T4E_8427</name>
</gene>
<dbReference type="PROSITE" id="PS00678">
    <property type="entry name" value="WD_REPEATS_1"/>
    <property type="match status" value="1"/>
</dbReference>
<sequence>MAASLESKIKIWDVRTGKCMRQFTGHKNEKYCIAVDFTYNNRWVVSGSEDRMIYLWDLQTKDVVQQLNGHVDVVLAIACHPKQQLIASGALENDRLIKGWVNEN</sequence>
<dbReference type="STRING" id="6337.A0A0V0XQ81"/>
<feature type="repeat" description="WD" evidence="3">
    <location>
        <begin position="1"/>
        <end position="22"/>
    </location>
</feature>
<dbReference type="PROSITE" id="PS50294">
    <property type="entry name" value="WD_REPEATS_REGION"/>
    <property type="match status" value="1"/>
</dbReference>
<organism evidence="4 5">
    <name type="scientific">Trichinella pseudospiralis</name>
    <name type="common">Parasitic roundworm</name>
    <dbReference type="NCBI Taxonomy" id="6337"/>
    <lineage>
        <taxon>Eukaryota</taxon>
        <taxon>Metazoa</taxon>
        <taxon>Ecdysozoa</taxon>
        <taxon>Nematoda</taxon>
        <taxon>Enoplea</taxon>
        <taxon>Dorylaimia</taxon>
        <taxon>Trichinellida</taxon>
        <taxon>Trichinellidae</taxon>
        <taxon>Trichinella</taxon>
    </lineage>
</organism>
<dbReference type="EMBL" id="JYDU01000177">
    <property type="protein sequence ID" value="KRX90069.1"/>
    <property type="molecule type" value="Genomic_DNA"/>
</dbReference>
<dbReference type="SMART" id="SM00320">
    <property type="entry name" value="WD40"/>
    <property type="match status" value="2"/>
</dbReference>
<dbReference type="InterPro" id="IPR036322">
    <property type="entry name" value="WD40_repeat_dom_sf"/>
</dbReference>
<dbReference type="InterPro" id="IPR042411">
    <property type="entry name" value="WDR27"/>
</dbReference>
<dbReference type="Gene3D" id="2.130.10.10">
    <property type="entry name" value="YVTN repeat-like/Quinoprotein amine dehydrogenase"/>
    <property type="match status" value="1"/>
</dbReference>
<proteinExistence type="predicted"/>
<dbReference type="SUPFAM" id="SSF50978">
    <property type="entry name" value="WD40 repeat-like"/>
    <property type="match status" value="1"/>
</dbReference>
<dbReference type="InterPro" id="IPR001680">
    <property type="entry name" value="WD40_rpt"/>
</dbReference>
<keyword evidence="2" id="KW-0677">Repeat</keyword>
<dbReference type="InterPro" id="IPR019775">
    <property type="entry name" value="WD40_repeat_CS"/>
</dbReference>
<dbReference type="Pfam" id="PF00400">
    <property type="entry name" value="WD40"/>
    <property type="match status" value="2"/>
</dbReference>